<dbReference type="PRINTS" id="PR00081">
    <property type="entry name" value="GDHRDH"/>
</dbReference>
<evidence type="ECO:0000256" key="2">
    <source>
        <dbReference type="ARBA" id="ARBA00004760"/>
    </source>
</evidence>
<dbReference type="InterPro" id="IPR002347">
    <property type="entry name" value="SDR_fam"/>
</dbReference>
<dbReference type="InParanoid" id="T0QY12"/>
<keyword evidence="8" id="KW-0443">Lipid metabolism</keyword>
<dbReference type="FunCoup" id="T0QY12">
    <property type="interactions" value="228"/>
</dbReference>
<evidence type="ECO:0000256" key="1">
    <source>
        <dbReference type="ARBA" id="ARBA00004240"/>
    </source>
</evidence>
<dbReference type="GO" id="GO:0030148">
    <property type="term" value="P:sphingolipid biosynthetic process"/>
    <property type="evidence" value="ECO:0007669"/>
    <property type="project" value="InterPro"/>
</dbReference>
<evidence type="ECO:0000256" key="7">
    <source>
        <dbReference type="ARBA" id="ARBA00023002"/>
    </source>
</evidence>
<dbReference type="Pfam" id="PF00106">
    <property type="entry name" value="adh_short"/>
    <property type="match status" value="1"/>
</dbReference>
<name>T0QY12_SAPDV</name>
<keyword evidence="4" id="KW-0256">Endoplasmic reticulum</keyword>
<evidence type="ECO:0000313" key="12">
    <source>
        <dbReference type="Proteomes" id="UP000030762"/>
    </source>
</evidence>
<sequence>MSETLFVVLFLVFAGPFAAYVVAALVLYLRPASKKLYPTFKNKHAFVAGGSLGLGRALALQLVAAGANVTIIAPFSDELQDAVQEAQASATPEHGAIHSIVADMRDAVSIQAAIHDAETHLGPIAILFTVAGKAVTAKLHDVSLDEHKHALDLNYFGTLNTVYAALPGMRARQRGSIVFIASGAALASYVGYAAYSPSKYAVRGLAECLHSELVGSGVSVHIAYPGQMDTPGYAIENVTKPAECKTIEANDTLHTPEAVATSILRDLQNGVYNMYCGDVMLRLLGSVSSGLMPRNNWALDVLMFPILVLTAWIVRTDWAKIVQKHRLDKTDSYQQA</sequence>
<evidence type="ECO:0000256" key="10">
    <source>
        <dbReference type="SAM" id="Phobius"/>
    </source>
</evidence>
<dbReference type="SUPFAM" id="SSF51735">
    <property type="entry name" value="NAD(P)-binding Rossmann-fold domains"/>
    <property type="match status" value="1"/>
</dbReference>
<protein>
    <recommendedName>
        <fullName evidence="9">3-dehydrosphinganine reductase</fullName>
        <ecNumber evidence="9">1.1.1.102</ecNumber>
    </recommendedName>
</protein>
<keyword evidence="5" id="KW-0521">NADP</keyword>
<comment type="pathway">
    <text evidence="3">Sphingolipid metabolism.</text>
</comment>
<dbReference type="EC" id="1.1.1.102" evidence="9"/>
<dbReference type="InterPro" id="IPR045022">
    <property type="entry name" value="KDSR-like"/>
</dbReference>
<keyword evidence="10" id="KW-0812">Transmembrane</keyword>
<evidence type="ECO:0000256" key="9">
    <source>
        <dbReference type="ARBA" id="ARBA00026112"/>
    </source>
</evidence>
<dbReference type="OrthoDB" id="37659at2759"/>
<keyword evidence="7" id="KW-0560">Oxidoreductase</keyword>
<keyword evidence="10" id="KW-1133">Transmembrane helix</keyword>
<evidence type="ECO:0000256" key="5">
    <source>
        <dbReference type="ARBA" id="ARBA00022857"/>
    </source>
</evidence>
<dbReference type="PANTHER" id="PTHR43550">
    <property type="entry name" value="3-KETODIHYDROSPHINGOSINE REDUCTASE"/>
    <property type="match status" value="1"/>
</dbReference>
<dbReference type="GO" id="GO:0006666">
    <property type="term" value="P:3-keto-sphinganine metabolic process"/>
    <property type="evidence" value="ECO:0007669"/>
    <property type="project" value="InterPro"/>
</dbReference>
<evidence type="ECO:0000256" key="6">
    <source>
        <dbReference type="ARBA" id="ARBA00022919"/>
    </source>
</evidence>
<feature type="transmembrane region" description="Helical" evidence="10">
    <location>
        <begin position="297"/>
        <end position="314"/>
    </location>
</feature>
<dbReference type="OMA" id="YAGAHPN"/>
<feature type="transmembrane region" description="Helical" evidence="10">
    <location>
        <begin position="177"/>
        <end position="195"/>
    </location>
</feature>
<gene>
    <name evidence="11" type="ORF">SDRG_02992</name>
</gene>
<dbReference type="PANTHER" id="PTHR43550:SF3">
    <property type="entry name" value="3-KETODIHYDROSPHINGOSINE REDUCTASE"/>
    <property type="match status" value="1"/>
</dbReference>
<reference evidence="11 12" key="1">
    <citation type="submission" date="2012-04" db="EMBL/GenBank/DDBJ databases">
        <title>The Genome Sequence of Saprolegnia declina VS20.</title>
        <authorList>
            <consortium name="The Broad Institute Genome Sequencing Platform"/>
            <person name="Russ C."/>
            <person name="Nusbaum C."/>
            <person name="Tyler B."/>
            <person name="van West P."/>
            <person name="Dieguez-Uribeondo J."/>
            <person name="de Bruijn I."/>
            <person name="Tripathy S."/>
            <person name="Jiang R."/>
            <person name="Young S.K."/>
            <person name="Zeng Q."/>
            <person name="Gargeya S."/>
            <person name="Fitzgerald M."/>
            <person name="Haas B."/>
            <person name="Abouelleil A."/>
            <person name="Alvarado L."/>
            <person name="Arachchi H.M."/>
            <person name="Berlin A."/>
            <person name="Chapman S.B."/>
            <person name="Goldberg J."/>
            <person name="Griggs A."/>
            <person name="Gujja S."/>
            <person name="Hansen M."/>
            <person name="Howarth C."/>
            <person name="Imamovic A."/>
            <person name="Larimer J."/>
            <person name="McCowen C."/>
            <person name="Montmayeur A."/>
            <person name="Murphy C."/>
            <person name="Neiman D."/>
            <person name="Pearson M."/>
            <person name="Priest M."/>
            <person name="Roberts A."/>
            <person name="Saif S."/>
            <person name="Shea T."/>
            <person name="Sisk P."/>
            <person name="Sykes S."/>
            <person name="Wortman J."/>
            <person name="Nusbaum C."/>
            <person name="Birren B."/>
        </authorList>
    </citation>
    <scope>NUCLEOTIDE SEQUENCE [LARGE SCALE GENOMIC DNA]</scope>
    <source>
        <strain evidence="11 12">VS20</strain>
    </source>
</reference>
<comment type="pathway">
    <text evidence="2">Lipid metabolism; sphingolipid metabolism.</text>
</comment>
<dbReference type="CDD" id="cd08939">
    <property type="entry name" value="KDSR-like_SDR_c"/>
    <property type="match status" value="1"/>
</dbReference>
<evidence type="ECO:0000256" key="4">
    <source>
        <dbReference type="ARBA" id="ARBA00022824"/>
    </source>
</evidence>
<dbReference type="AlphaFoldDB" id="T0QY12"/>
<dbReference type="EMBL" id="JH767138">
    <property type="protein sequence ID" value="EQC39556.1"/>
    <property type="molecule type" value="Genomic_DNA"/>
</dbReference>
<keyword evidence="12" id="KW-1185">Reference proteome</keyword>
<evidence type="ECO:0000256" key="3">
    <source>
        <dbReference type="ARBA" id="ARBA00004991"/>
    </source>
</evidence>
<dbReference type="GeneID" id="19943719"/>
<keyword evidence="6" id="KW-0746">Sphingolipid metabolism</keyword>
<keyword evidence="10" id="KW-0472">Membrane</keyword>
<evidence type="ECO:0000256" key="8">
    <source>
        <dbReference type="ARBA" id="ARBA00023098"/>
    </source>
</evidence>
<dbReference type="InterPro" id="IPR036291">
    <property type="entry name" value="NAD(P)-bd_dom_sf"/>
</dbReference>
<dbReference type="eggNOG" id="KOG1210">
    <property type="taxonomic scope" value="Eukaryota"/>
</dbReference>
<dbReference type="Proteomes" id="UP000030762">
    <property type="component" value="Unassembled WGS sequence"/>
</dbReference>
<accession>T0QY12</accession>
<dbReference type="VEuPathDB" id="FungiDB:SDRG_02992"/>
<feature type="transmembrane region" description="Helical" evidence="10">
    <location>
        <begin position="6"/>
        <end position="29"/>
    </location>
</feature>
<proteinExistence type="predicted"/>
<dbReference type="RefSeq" id="XP_008606828.1">
    <property type="nucleotide sequence ID" value="XM_008608606.1"/>
</dbReference>
<dbReference type="FunFam" id="3.40.50.720:FF:000468">
    <property type="entry name" value="Short-chain dehydrogenase, putative"/>
    <property type="match status" value="1"/>
</dbReference>
<evidence type="ECO:0000313" key="11">
    <source>
        <dbReference type="EMBL" id="EQC39556.1"/>
    </source>
</evidence>
<dbReference type="GO" id="GO:0005789">
    <property type="term" value="C:endoplasmic reticulum membrane"/>
    <property type="evidence" value="ECO:0007669"/>
    <property type="project" value="TreeGrafter"/>
</dbReference>
<organism evidence="11 12">
    <name type="scientific">Saprolegnia diclina (strain VS20)</name>
    <dbReference type="NCBI Taxonomy" id="1156394"/>
    <lineage>
        <taxon>Eukaryota</taxon>
        <taxon>Sar</taxon>
        <taxon>Stramenopiles</taxon>
        <taxon>Oomycota</taxon>
        <taxon>Saprolegniomycetes</taxon>
        <taxon>Saprolegniales</taxon>
        <taxon>Saprolegniaceae</taxon>
        <taxon>Saprolegnia</taxon>
    </lineage>
</organism>
<dbReference type="Gene3D" id="3.40.50.720">
    <property type="entry name" value="NAD(P)-binding Rossmann-like Domain"/>
    <property type="match status" value="1"/>
</dbReference>
<dbReference type="GO" id="GO:0047560">
    <property type="term" value="F:3-dehydrosphinganine reductase activity"/>
    <property type="evidence" value="ECO:0007669"/>
    <property type="project" value="UniProtKB-EC"/>
</dbReference>
<comment type="subcellular location">
    <subcellularLocation>
        <location evidence="1">Endoplasmic reticulum</location>
    </subcellularLocation>
</comment>
<dbReference type="STRING" id="1156394.T0QY12"/>